<evidence type="ECO:0000256" key="3">
    <source>
        <dbReference type="ARBA" id="ARBA00022771"/>
    </source>
</evidence>
<organism evidence="8">
    <name type="scientific">Xenopsylla cheopis</name>
    <name type="common">Oriental rat flea</name>
    <name type="synonym">Pulex cheopis</name>
    <dbReference type="NCBI Taxonomy" id="163159"/>
    <lineage>
        <taxon>Eukaryota</taxon>
        <taxon>Metazoa</taxon>
        <taxon>Ecdysozoa</taxon>
        <taxon>Arthropoda</taxon>
        <taxon>Hexapoda</taxon>
        <taxon>Insecta</taxon>
        <taxon>Pterygota</taxon>
        <taxon>Neoptera</taxon>
        <taxon>Endopterygota</taxon>
        <taxon>Siphonaptera</taxon>
        <taxon>Pulicidae</taxon>
        <taxon>Xenopsyllinae</taxon>
        <taxon>Xenopsylla</taxon>
    </lineage>
</organism>
<dbReference type="InterPro" id="IPR013087">
    <property type="entry name" value="Znf_C2H2_type"/>
</dbReference>
<feature type="domain" description="C2H2-type" evidence="7">
    <location>
        <begin position="6"/>
        <end position="33"/>
    </location>
</feature>
<keyword evidence="1" id="KW-0479">Metal-binding</keyword>
<dbReference type="GO" id="GO:0008270">
    <property type="term" value="F:zinc ion binding"/>
    <property type="evidence" value="ECO:0007669"/>
    <property type="project" value="UniProtKB-KW"/>
</dbReference>
<evidence type="ECO:0000256" key="6">
    <source>
        <dbReference type="SAM" id="MobiDB-lite"/>
    </source>
</evidence>
<dbReference type="GO" id="GO:0000977">
    <property type="term" value="F:RNA polymerase II transcription regulatory region sequence-specific DNA binding"/>
    <property type="evidence" value="ECO:0007669"/>
    <property type="project" value="TreeGrafter"/>
</dbReference>
<reference evidence="8" key="1">
    <citation type="submission" date="2020-03" db="EMBL/GenBank/DDBJ databases">
        <title>Transcriptomic Profiling of the Digestive Tract of the Rat Flea, Xenopsylla cheopis, Following Blood Feeding and Infection with Yersinia pestis.</title>
        <authorList>
            <person name="Bland D.M."/>
            <person name="Martens C.A."/>
            <person name="Virtaneva K."/>
            <person name="Kanakabandi K."/>
            <person name="Long D."/>
            <person name="Rosenke R."/>
            <person name="Saturday G.A."/>
            <person name="Hoyt F.H."/>
            <person name="Bruno D.P."/>
            <person name="Ribeiro J.M.C."/>
            <person name="Hinnebusch J."/>
        </authorList>
    </citation>
    <scope>NUCLEOTIDE SEQUENCE</scope>
</reference>
<keyword evidence="3 5" id="KW-0863">Zinc-finger</keyword>
<evidence type="ECO:0000313" key="8">
    <source>
        <dbReference type="EMBL" id="NOV44321.1"/>
    </source>
</evidence>
<dbReference type="GO" id="GO:0005634">
    <property type="term" value="C:nucleus"/>
    <property type="evidence" value="ECO:0007669"/>
    <property type="project" value="TreeGrafter"/>
</dbReference>
<sequence length="423" mass="48123">MSGEIKKCVFCSMTFTNPELLKDHFREHANKKIDMKGRQKGSTNISKETTSKELIQCEGCAEVFDSVTKAIQHKYKKHPDLPCNNYCSYCGMLFPLQCTLNTHLQTHDTSFIPDPDKIRPCMECEAVFYNQKALSYHTGSIHKRNNAILQPILTAPPSKKIKLNNANEPLSVYYCHLCGTEYMVKFNLQKHIERQHSKAEREALPECLIRCTTCEAMFYNKKAYDIHNVYHKPDDLYVTSEAQRLKTVKRVDQDFDFTRVQTLVNKYIPVDKTRKKKKINIDINDAIRNTSVSDSELSPNSSIDSSDDEDATNDSKSANGDINKSDKNIENNKLRVVDTSKLMGNLKGPKTMQVIDGGDIKMIKRKGKIIVVRKLDSNLDKPITNVKKKIIIHPDGIATTSKVLNNKNEEQDPTAKENLQTST</sequence>
<evidence type="ECO:0000256" key="1">
    <source>
        <dbReference type="ARBA" id="ARBA00022723"/>
    </source>
</evidence>
<feature type="region of interest" description="Disordered" evidence="6">
    <location>
        <begin position="402"/>
        <end position="423"/>
    </location>
</feature>
<dbReference type="Pfam" id="PF00096">
    <property type="entry name" value="zf-C2H2"/>
    <property type="match status" value="1"/>
</dbReference>
<dbReference type="GO" id="GO:0000981">
    <property type="term" value="F:DNA-binding transcription factor activity, RNA polymerase II-specific"/>
    <property type="evidence" value="ECO:0007669"/>
    <property type="project" value="TreeGrafter"/>
</dbReference>
<keyword evidence="4" id="KW-0862">Zinc</keyword>
<accession>A0A6M2DGR3</accession>
<evidence type="ECO:0000256" key="4">
    <source>
        <dbReference type="ARBA" id="ARBA00022833"/>
    </source>
</evidence>
<dbReference type="EMBL" id="GIIL01000595">
    <property type="protein sequence ID" value="NOV44321.1"/>
    <property type="molecule type" value="Transcribed_RNA"/>
</dbReference>
<evidence type="ECO:0000259" key="7">
    <source>
        <dbReference type="PROSITE" id="PS50157"/>
    </source>
</evidence>
<proteinExistence type="predicted"/>
<evidence type="ECO:0000256" key="2">
    <source>
        <dbReference type="ARBA" id="ARBA00022737"/>
    </source>
</evidence>
<dbReference type="AlphaFoldDB" id="A0A6M2DGR3"/>
<evidence type="ECO:0000256" key="5">
    <source>
        <dbReference type="PROSITE-ProRule" id="PRU00042"/>
    </source>
</evidence>
<dbReference type="PROSITE" id="PS50157">
    <property type="entry name" value="ZINC_FINGER_C2H2_2"/>
    <property type="match status" value="2"/>
</dbReference>
<protein>
    <recommendedName>
        <fullName evidence="7">C2H2-type domain-containing protein</fullName>
    </recommendedName>
</protein>
<feature type="domain" description="C2H2-type" evidence="7">
    <location>
        <begin position="173"/>
        <end position="201"/>
    </location>
</feature>
<dbReference type="SMART" id="SM00355">
    <property type="entry name" value="ZnF_C2H2"/>
    <property type="match status" value="6"/>
</dbReference>
<dbReference type="Gene3D" id="3.30.160.60">
    <property type="entry name" value="Classic Zinc Finger"/>
    <property type="match status" value="2"/>
</dbReference>
<feature type="region of interest" description="Disordered" evidence="6">
    <location>
        <begin position="292"/>
        <end position="331"/>
    </location>
</feature>
<feature type="compositionally biased region" description="Polar residues" evidence="6">
    <location>
        <begin position="292"/>
        <end position="304"/>
    </location>
</feature>
<dbReference type="PROSITE" id="PS00028">
    <property type="entry name" value="ZINC_FINGER_C2H2_1"/>
    <property type="match status" value="6"/>
</dbReference>
<keyword evidence="2" id="KW-0677">Repeat</keyword>
<name>A0A6M2DGR3_XENCH</name>
<dbReference type="PANTHER" id="PTHR24379">
    <property type="entry name" value="KRAB AND ZINC FINGER DOMAIN-CONTAINING"/>
    <property type="match status" value="1"/>
</dbReference>
<dbReference type="PANTHER" id="PTHR24379:SF127">
    <property type="entry name" value="BLOODY FINGERS-RELATED"/>
    <property type="match status" value="1"/>
</dbReference>